<dbReference type="GeneID" id="113511048"/>
<keyword evidence="1" id="KW-0732">Signal</keyword>
<organism evidence="3 4">
    <name type="scientific">Galleria mellonella</name>
    <name type="common">Greater wax moth</name>
    <dbReference type="NCBI Taxonomy" id="7137"/>
    <lineage>
        <taxon>Eukaryota</taxon>
        <taxon>Metazoa</taxon>
        <taxon>Ecdysozoa</taxon>
        <taxon>Arthropoda</taxon>
        <taxon>Hexapoda</taxon>
        <taxon>Insecta</taxon>
        <taxon>Pterygota</taxon>
        <taxon>Neoptera</taxon>
        <taxon>Endopterygota</taxon>
        <taxon>Lepidoptera</taxon>
        <taxon>Glossata</taxon>
        <taxon>Ditrysia</taxon>
        <taxon>Pyraloidea</taxon>
        <taxon>Pyralidae</taxon>
        <taxon>Galleriinae</taxon>
        <taxon>Galleria</taxon>
    </lineage>
</organism>
<dbReference type="InParanoid" id="A0A6J1WIN0"/>
<protein>
    <submittedName>
        <fullName evidence="4">WAP, Kazal, immunoglobulin, Kunitz and NTR domain-containing protein-like</fullName>
    </submittedName>
</protein>
<dbReference type="InterPro" id="IPR008197">
    <property type="entry name" value="WAP_dom"/>
</dbReference>
<evidence type="ECO:0000256" key="1">
    <source>
        <dbReference type="SAM" id="SignalP"/>
    </source>
</evidence>
<dbReference type="KEGG" id="gmw:113511048"/>
<dbReference type="Pfam" id="PF00095">
    <property type="entry name" value="WAP"/>
    <property type="match status" value="1"/>
</dbReference>
<dbReference type="GO" id="GO:0005576">
    <property type="term" value="C:extracellular region"/>
    <property type="evidence" value="ECO:0007669"/>
    <property type="project" value="InterPro"/>
</dbReference>
<dbReference type="FunCoup" id="A0A6J1WIN0">
    <property type="interactions" value="1"/>
</dbReference>
<feature type="chain" id="PRO_5026824953" evidence="1">
    <location>
        <begin position="22"/>
        <end position="109"/>
    </location>
</feature>
<dbReference type="PROSITE" id="PS51390">
    <property type="entry name" value="WAP"/>
    <property type="match status" value="1"/>
</dbReference>
<dbReference type="GO" id="GO:0030414">
    <property type="term" value="F:peptidase inhibitor activity"/>
    <property type="evidence" value="ECO:0007669"/>
    <property type="project" value="InterPro"/>
</dbReference>
<dbReference type="SUPFAM" id="SSF57256">
    <property type="entry name" value="Elafin-like"/>
    <property type="match status" value="1"/>
</dbReference>
<sequence length="109" mass="11311">MGSFTILVSVIAVLVISSIEAAGNCPLPSKVYSCSPKCVQDYECTNGKVCCPNSCNAKSCSEPAANGSGTGSSSKYSGGTGVYCDNVKCNSHEVCKRDPVTKRNKCSRA</sequence>
<reference evidence="4" key="1">
    <citation type="submission" date="2025-08" db="UniProtKB">
        <authorList>
            <consortium name="RefSeq"/>
        </authorList>
    </citation>
    <scope>IDENTIFICATION</scope>
    <source>
        <tissue evidence="4">Whole larvae</tissue>
    </source>
</reference>
<name>A0A6J1WIN0_GALME</name>
<evidence type="ECO:0000313" key="4">
    <source>
        <dbReference type="RefSeq" id="XP_026750420.1"/>
    </source>
</evidence>
<evidence type="ECO:0000313" key="3">
    <source>
        <dbReference type="Proteomes" id="UP001652740"/>
    </source>
</evidence>
<dbReference type="InterPro" id="IPR036645">
    <property type="entry name" value="Elafin-like_sf"/>
</dbReference>
<dbReference type="AlphaFoldDB" id="A0A6J1WIN0"/>
<feature type="signal peptide" evidence="1">
    <location>
        <begin position="1"/>
        <end position="21"/>
    </location>
</feature>
<gene>
    <name evidence="4" type="primary">LOC113511048</name>
</gene>
<keyword evidence="3" id="KW-1185">Reference proteome</keyword>
<evidence type="ECO:0000259" key="2">
    <source>
        <dbReference type="PROSITE" id="PS51390"/>
    </source>
</evidence>
<accession>A0A6J1WIN0</accession>
<feature type="domain" description="WAP" evidence="2">
    <location>
        <begin position="18"/>
        <end position="64"/>
    </location>
</feature>
<dbReference type="Gene3D" id="4.10.75.10">
    <property type="entry name" value="Elafin-like"/>
    <property type="match status" value="1"/>
</dbReference>
<dbReference type="Proteomes" id="UP001652740">
    <property type="component" value="Unplaced"/>
</dbReference>
<proteinExistence type="predicted"/>
<dbReference type="RefSeq" id="XP_026750420.1">
    <property type="nucleotide sequence ID" value="XM_026894619.3"/>
</dbReference>
<dbReference type="OrthoDB" id="8187079at2759"/>